<protein>
    <submittedName>
        <fullName evidence="1">Uncharacterized protein</fullName>
    </submittedName>
</protein>
<evidence type="ECO:0000313" key="1">
    <source>
        <dbReference type="EMBL" id="PJZ64233.1"/>
    </source>
</evidence>
<gene>
    <name evidence="1" type="ORF">CH371_19145</name>
</gene>
<accession>A0A2M9Z726</accession>
<dbReference type="AlphaFoldDB" id="A0A2M9Z726"/>
<sequence>MDPVYIPLIIYAPLLPFRIGGFVNSPYDFEDINWKNKKENKGGSRFLAGPGYYGLRFAPVLRTKPCVSLPQLPFPQKQI</sequence>
<comment type="caution">
    <text evidence="1">The sequence shown here is derived from an EMBL/GenBank/DDBJ whole genome shotgun (WGS) entry which is preliminary data.</text>
</comment>
<name>A0A2M9Z726_9LEPT</name>
<dbReference type="Proteomes" id="UP000231912">
    <property type="component" value="Unassembled WGS sequence"/>
</dbReference>
<proteinExistence type="predicted"/>
<dbReference type="EMBL" id="NPDT01000011">
    <property type="protein sequence ID" value="PJZ64233.1"/>
    <property type="molecule type" value="Genomic_DNA"/>
</dbReference>
<organism evidence="1 2">
    <name type="scientific">Leptospira wolffii</name>
    <dbReference type="NCBI Taxonomy" id="409998"/>
    <lineage>
        <taxon>Bacteria</taxon>
        <taxon>Pseudomonadati</taxon>
        <taxon>Spirochaetota</taxon>
        <taxon>Spirochaetia</taxon>
        <taxon>Leptospirales</taxon>
        <taxon>Leptospiraceae</taxon>
        <taxon>Leptospira</taxon>
    </lineage>
</organism>
<evidence type="ECO:0000313" key="2">
    <source>
        <dbReference type="Proteomes" id="UP000231912"/>
    </source>
</evidence>
<reference evidence="1 2" key="1">
    <citation type="submission" date="2017-07" db="EMBL/GenBank/DDBJ databases">
        <title>Leptospira spp. isolated from tropical soils.</title>
        <authorList>
            <person name="Thibeaux R."/>
            <person name="Iraola G."/>
            <person name="Ferres I."/>
            <person name="Bierque E."/>
            <person name="Girault D."/>
            <person name="Soupe-Gilbert M.-E."/>
            <person name="Picardeau M."/>
            <person name="Goarant C."/>
        </authorList>
    </citation>
    <scope>NUCLEOTIDE SEQUENCE [LARGE SCALE GENOMIC DNA]</scope>
    <source>
        <strain evidence="1 2">FH2-C-A2</strain>
    </source>
</reference>